<organism evidence="1 2">
    <name type="scientific">Pieris macdunnoughi</name>
    <dbReference type="NCBI Taxonomy" id="345717"/>
    <lineage>
        <taxon>Eukaryota</taxon>
        <taxon>Metazoa</taxon>
        <taxon>Ecdysozoa</taxon>
        <taxon>Arthropoda</taxon>
        <taxon>Hexapoda</taxon>
        <taxon>Insecta</taxon>
        <taxon>Pterygota</taxon>
        <taxon>Neoptera</taxon>
        <taxon>Endopterygota</taxon>
        <taxon>Lepidoptera</taxon>
        <taxon>Glossata</taxon>
        <taxon>Ditrysia</taxon>
        <taxon>Papilionoidea</taxon>
        <taxon>Pieridae</taxon>
        <taxon>Pierinae</taxon>
        <taxon>Pieris</taxon>
    </lineage>
</organism>
<sequence>MSTEVNSDVTKRHNEPIKSRFYPHKFGQLTASPAPVRTEKSTRDFRATETDVCGKCTRVRGISVSVRGGAVGGRQRMMYRVVELGSNCVGKWPRLESVRTVPRVVSPLKTVFNTSIFYAIARI</sequence>
<reference evidence="1" key="1">
    <citation type="submission" date="2021-02" db="EMBL/GenBank/DDBJ databases">
        <authorList>
            <person name="Steward A R."/>
        </authorList>
    </citation>
    <scope>NUCLEOTIDE SEQUENCE</scope>
</reference>
<name>A0A821R318_9NEOP</name>
<dbReference type="Proteomes" id="UP000663880">
    <property type="component" value="Unassembled WGS sequence"/>
</dbReference>
<gene>
    <name evidence="1" type="ORF">PMACD_LOCUS5650</name>
</gene>
<keyword evidence="2" id="KW-1185">Reference proteome</keyword>
<dbReference type="OrthoDB" id="7483150at2759"/>
<protein>
    <submittedName>
        <fullName evidence="1">Uncharacterized protein</fullName>
    </submittedName>
</protein>
<comment type="caution">
    <text evidence="1">The sequence shown here is derived from an EMBL/GenBank/DDBJ whole genome shotgun (WGS) entry which is preliminary data.</text>
</comment>
<dbReference type="AlphaFoldDB" id="A0A821R318"/>
<proteinExistence type="predicted"/>
<dbReference type="EMBL" id="CAJOBZ010000011">
    <property type="protein sequence ID" value="CAF4835228.1"/>
    <property type="molecule type" value="Genomic_DNA"/>
</dbReference>
<accession>A0A821R318</accession>
<evidence type="ECO:0000313" key="2">
    <source>
        <dbReference type="Proteomes" id="UP000663880"/>
    </source>
</evidence>
<evidence type="ECO:0000313" key="1">
    <source>
        <dbReference type="EMBL" id="CAF4835228.1"/>
    </source>
</evidence>